<feature type="domain" description="MADS-box" evidence="7">
    <location>
        <begin position="1"/>
        <end position="46"/>
    </location>
</feature>
<evidence type="ECO:0000313" key="8">
    <source>
        <dbReference type="EMBL" id="ASZ79981.1"/>
    </source>
</evidence>
<proteinExistence type="evidence at transcript level"/>
<dbReference type="AlphaFoldDB" id="A0A3Q8C2R5"/>
<evidence type="ECO:0000256" key="3">
    <source>
        <dbReference type="ARBA" id="ARBA00023125"/>
    </source>
</evidence>
<evidence type="ECO:0000256" key="6">
    <source>
        <dbReference type="SAM" id="MobiDB-lite"/>
    </source>
</evidence>
<dbReference type="GO" id="GO:0045944">
    <property type="term" value="P:positive regulation of transcription by RNA polymerase II"/>
    <property type="evidence" value="ECO:0007669"/>
    <property type="project" value="InterPro"/>
</dbReference>
<reference evidence="8" key="1">
    <citation type="submission" date="2016-08" db="EMBL/GenBank/DDBJ databases">
        <title>Transcriptome of Bambusa mutipllex flowers.</title>
        <authorList>
            <person name="Lin C.-S."/>
            <person name="Yue J.-J."/>
            <person name="Hsiao H.C.-W."/>
            <person name="Yang L.-H."/>
            <person name="Yuan J.-L."/>
            <person name="Gu X.-P."/>
            <person name="Shih M.-C."/>
        </authorList>
    </citation>
    <scope>NUCLEOTIDE SEQUENCE</scope>
</reference>
<evidence type="ECO:0000256" key="2">
    <source>
        <dbReference type="ARBA" id="ARBA00023015"/>
    </source>
</evidence>
<keyword evidence="3" id="KW-0238">DNA-binding</keyword>
<dbReference type="CDD" id="cd00266">
    <property type="entry name" value="MADS_SRF_like"/>
    <property type="match status" value="1"/>
</dbReference>
<dbReference type="InterPro" id="IPR002100">
    <property type="entry name" value="TF_MADSbox"/>
</dbReference>
<dbReference type="InterPro" id="IPR036879">
    <property type="entry name" value="TF_MADSbox_sf"/>
</dbReference>
<dbReference type="Gene3D" id="3.40.1810.10">
    <property type="entry name" value="Transcription factor, MADS-box"/>
    <property type="match status" value="1"/>
</dbReference>
<sequence length="365" mass="39616">MPRGKAPISPIAAPRERRARFAKRKEGLMKKARELATLCDVPVAVICSGVDGEGDPEYWPSKDVAKAVADRYRALPEKERGKHTEDHHAYLEGQLADERSKLVGVQEGGIADLLGTWDRALDDMPKEALPELLRSIDDSLVAARARIRKLHPQHDGEANHAELVLGSVDVDEVMSENSVTGDTDADADWLRLGLGLGGELTLKGKFMPPFAAPVDVDEVTAENSVTDDADADGDWLRLGLDADGDSVASEDASDGVQGLQPPGDAVADADDAAWMHELVRAFKEKPELSNAAPANGRAAPYNAGIEYINVGRYVMERDAYDFIQYDLGIPPPSLEPESPDYGEPLQLWSWDESSFPQSAPPPPHK</sequence>
<evidence type="ECO:0000256" key="4">
    <source>
        <dbReference type="ARBA" id="ARBA00023163"/>
    </source>
</evidence>
<organism evidence="8">
    <name type="scientific">Bambusa multiplex</name>
    <name type="common">Hedge bamboo</name>
    <name type="synonym">Bambusa glaucescens</name>
    <dbReference type="NCBI Taxonomy" id="4582"/>
    <lineage>
        <taxon>Eukaryota</taxon>
        <taxon>Viridiplantae</taxon>
        <taxon>Streptophyta</taxon>
        <taxon>Embryophyta</taxon>
        <taxon>Tracheophyta</taxon>
        <taxon>Spermatophyta</taxon>
        <taxon>Magnoliopsida</taxon>
        <taxon>Liliopsida</taxon>
        <taxon>Poales</taxon>
        <taxon>Poaceae</taxon>
        <taxon>BOP clade</taxon>
        <taxon>Bambusoideae</taxon>
        <taxon>Bambusodae</taxon>
        <taxon>Bambuseae</taxon>
        <taxon>Bambusinae</taxon>
        <taxon>Bambusa</taxon>
    </lineage>
</organism>
<dbReference type="PANTHER" id="PTHR11945:SF534">
    <property type="entry name" value="MYOCYTE-SPECIFIC ENHANCER FACTOR 2"/>
    <property type="match status" value="1"/>
</dbReference>
<dbReference type="PRINTS" id="PR00404">
    <property type="entry name" value="MADSDOMAIN"/>
</dbReference>
<dbReference type="EMBL" id="KX714644">
    <property type="protein sequence ID" value="ASZ79981.1"/>
    <property type="molecule type" value="mRNA"/>
</dbReference>
<accession>A0A3Q8C2R5</accession>
<dbReference type="GO" id="GO:0005634">
    <property type="term" value="C:nucleus"/>
    <property type="evidence" value="ECO:0007669"/>
    <property type="project" value="UniProtKB-SubCell"/>
</dbReference>
<dbReference type="Pfam" id="PF00319">
    <property type="entry name" value="SRF-TF"/>
    <property type="match status" value="1"/>
</dbReference>
<keyword evidence="4" id="KW-0804">Transcription</keyword>
<dbReference type="SMART" id="SM00432">
    <property type="entry name" value="MADS"/>
    <property type="match status" value="1"/>
</dbReference>
<evidence type="ECO:0000256" key="5">
    <source>
        <dbReference type="ARBA" id="ARBA00023242"/>
    </source>
</evidence>
<evidence type="ECO:0000259" key="7">
    <source>
        <dbReference type="PROSITE" id="PS50066"/>
    </source>
</evidence>
<name>A0A3Q8C2R5_BAMML</name>
<dbReference type="GO" id="GO:0046983">
    <property type="term" value="F:protein dimerization activity"/>
    <property type="evidence" value="ECO:0007669"/>
    <property type="project" value="InterPro"/>
</dbReference>
<dbReference type="PANTHER" id="PTHR11945">
    <property type="entry name" value="MADS BOX PROTEIN"/>
    <property type="match status" value="1"/>
</dbReference>
<dbReference type="GO" id="GO:0000981">
    <property type="term" value="F:DNA-binding transcription factor activity, RNA polymerase II-specific"/>
    <property type="evidence" value="ECO:0007669"/>
    <property type="project" value="InterPro"/>
</dbReference>
<comment type="subcellular location">
    <subcellularLocation>
        <location evidence="1">Nucleus</location>
    </subcellularLocation>
</comment>
<keyword evidence="5" id="KW-0539">Nucleus</keyword>
<feature type="region of interest" description="Disordered" evidence="6">
    <location>
        <begin position="244"/>
        <end position="266"/>
    </location>
</feature>
<protein>
    <submittedName>
        <fullName evidence="8">MADS97</fullName>
    </submittedName>
</protein>
<evidence type="ECO:0000256" key="1">
    <source>
        <dbReference type="ARBA" id="ARBA00004123"/>
    </source>
</evidence>
<dbReference type="GO" id="GO:0000978">
    <property type="term" value="F:RNA polymerase II cis-regulatory region sequence-specific DNA binding"/>
    <property type="evidence" value="ECO:0007669"/>
    <property type="project" value="TreeGrafter"/>
</dbReference>
<keyword evidence="2" id="KW-0805">Transcription regulation</keyword>
<dbReference type="SUPFAM" id="SSF55455">
    <property type="entry name" value="SRF-like"/>
    <property type="match status" value="1"/>
</dbReference>
<dbReference type="PROSITE" id="PS50066">
    <property type="entry name" value="MADS_BOX_2"/>
    <property type="match status" value="1"/>
</dbReference>
<dbReference type="InterPro" id="IPR033897">
    <property type="entry name" value="SRF-like_MADS-box"/>
</dbReference>
<feature type="region of interest" description="Disordered" evidence="6">
    <location>
        <begin position="331"/>
        <end position="365"/>
    </location>
</feature>